<protein>
    <recommendedName>
        <fullName evidence="6">Translational regulator CsrA</fullName>
    </recommendedName>
</protein>
<evidence type="ECO:0000256" key="3">
    <source>
        <dbReference type="ARBA" id="ARBA00022795"/>
    </source>
</evidence>
<keyword evidence="1 6" id="KW-0963">Cytoplasm</keyword>
<evidence type="ECO:0000256" key="6">
    <source>
        <dbReference type="HAMAP-Rule" id="MF_00167"/>
    </source>
</evidence>
<comment type="subcellular location">
    <subcellularLocation>
        <location evidence="6">Cytoplasm</location>
    </subcellularLocation>
</comment>
<keyword evidence="2 6" id="KW-0678">Repressor</keyword>
<dbReference type="EMBL" id="JADKNH010000009">
    <property type="protein sequence ID" value="MBF4694503.1"/>
    <property type="molecule type" value="Genomic_DNA"/>
</dbReference>
<evidence type="ECO:0000256" key="5">
    <source>
        <dbReference type="ARBA" id="ARBA00022884"/>
    </source>
</evidence>
<reference evidence="7 8" key="1">
    <citation type="submission" date="2020-11" db="EMBL/GenBank/DDBJ databases">
        <title>Fusibacter basophilias sp. nov.</title>
        <authorList>
            <person name="Qiu D."/>
        </authorList>
    </citation>
    <scope>NUCLEOTIDE SEQUENCE [LARGE SCALE GENOMIC DNA]</scope>
    <source>
        <strain evidence="7 8">Q10-2</strain>
    </source>
</reference>
<proteinExistence type="inferred from homology"/>
<name>A0ABR9ZWI3_9FIRM</name>
<keyword evidence="8" id="KW-1185">Reference proteome</keyword>
<keyword evidence="3 6" id="KW-1005">Bacterial flagellum biogenesis</keyword>
<dbReference type="Pfam" id="PF02599">
    <property type="entry name" value="CsrA"/>
    <property type="match status" value="1"/>
</dbReference>
<dbReference type="InterPro" id="IPR036107">
    <property type="entry name" value="CsrA_sf"/>
</dbReference>
<evidence type="ECO:0000256" key="2">
    <source>
        <dbReference type="ARBA" id="ARBA00022491"/>
    </source>
</evidence>
<dbReference type="NCBIfam" id="NF002469">
    <property type="entry name" value="PRK01712.1"/>
    <property type="match status" value="1"/>
</dbReference>
<comment type="similarity">
    <text evidence="6">Belongs to the CsrA/RsmA family.</text>
</comment>
<comment type="function">
    <text evidence="6">A translational regulator that binds mRNA to regulate translation initiation and/or mRNA stability. Usually binds in the 5'-UTR at or near the Shine-Dalgarno sequence preventing ribosome-binding, thus repressing translation. Its main target seems to be the major flagellin gene, while its function is anatagonized by FliW.</text>
</comment>
<dbReference type="Proteomes" id="UP000614200">
    <property type="component" value="Unassembled WGS sequence"/>
</dbReference>
<organism evidence="7 8">
    <name type="scientific">Fusibacter ferrireducens</name>
    <dbReference type="NCBI Taxonomy" id="2785058"/>
    <lineage>
        <taxon>Bacteria</taxon>
        <taxon>Bacillati</taxon>
        <taxon>Bacillota</taxon>
        <taxon>Clostridia</taxon>
        <taxon>Eubacteriales</taxon>
        <taxon>Eubacteriales Family XII. Incertae Sedis</taxon>
        <taxon>Fusibacter</taxon>
    </lineage>
</organism>
<dbReference type="HAMAP" id="MF_00167">
    <property type="entry name" value="CsrA"/>
    <property type="match status" value="1"/>
</dbReference>
<evidence type="ECO:0000313" key="7">
    <source>
        <dbReference type="EMBL" id="MBF4694503.1"/>
    </source>
</evidence>
<sequence>MLVLTRKKDESIIINDNIVIQIMSIEDGKVKIGIDAPKDVIIHRSEVVQKIQESNKEALLAKNKFSELSGKIKK</sequence>
<gene>
    <name evidence="6 7" type="primary">csrA</name>
    <name evidence="7" type="ORF">ISU02_15440</name>
</gene>
<dbReference type="NCBIfam" id="TIGR00202">
    <property type="entry name" value="csrA"/>
    <property type="match status" value="1"/>
</dbReference>
<dbReference type="PANTHER" id="PTHR34984:SF1">
    <property type="entry name" value="CARBON STORAGE REGULATOR"/>
    <property type="match status" value="1"/>
</dbReference>
<dbReference type="InterPro" id="IPR003751">
    <property type="entry name" value="CsrA"/>
</dbReference>
<keyword evidence="5 6" id="KW-0694">RNA-binding</keyword>
<evidence type="ECO:0000313" key="8">
    <source>
        <dbReference type="Proteomes" id="UP000614200"/>
    </source>
</evidence>
<dbReference type="Gene3D" id="2.60.40.4380">
    <property type="entry name" value="Translational regulator CsrA"/>
    <property type="match status" value="1"/>
</dbReference>
<dbReference type="SUPFAM" id="SSF117130">
    <property type="entry name" value="CsrA-like"/>
    <property type="match status" value="1"/>
</dbReference>
<dbReference type="RefSeq" id="WP_194702737.1">
    <property type="nucleotide sequence ID" value="NZ_JADKNH010000009.1"/>
</dbReference>
<comment type="caution">
    <text evidence="7">The sequence shown here is derived from an EMBL/GenBank/DDBJ whole genome shotgun (WGS) entry which is preliminary data.</text>
</comment>
<evidence type="ECO:0000256" key="4">
    <source>
        <dbReference type="ARBA" id="ARBA00022845"/>
    </source>
</evidence>
<evidence type="ECO:0000256" key="1">
    <source>
        <dbReference type="ARBA" id="ARBA00022490"/>
    </source>
</evidence>
<comment type="subunit">
    <text evidence="6">Homodimer; the beta-strands of each monomer intercalate to form a hydrophobic core, while the alpha-helices form wings that extend away from the core.</text>
</comment>
<keyword evidence="4 6" id="KW-0810">Translation regulation</keyword>
<accession>A0ABR9ZWI3</accession>
<dbReference type="PANTHER" id="PTHR34984">
    <property type="entry name" value="CARBON STORAGE REGULATOR"/>
    <property type="match status" value="1"/>
</dbReference>